<evidence type="ECO:0000256" key="2">
    <source>
        <dbReference type="ARBA" id="ARBA00009677"/>
    </source>
</evidence>
<dbReference type="EMBL" id="CP000230">
    <property type="protein sequence ID" value="ABC23623.1"/>
    <property type="molecule type" value="Genomic_DNA"/>
</dbReference>
<keyword evidence="9" id="KW-0966">Cell projection</keyword>
<comment type="similarity">
    <text evidence="2 7">Belongs to the flagella basal body rod proteins family.</text>
</comment>
<comment type="subcellular location">
    <subcellularLocation>
        <location evidence="1 7">Bacterial flagellum basal body</location>
    </subcellularLocation>
</comment>
<dbReference type="GO" id="GO:0071973">
    <property type="term" value="P:bacterial-type flagellum-dependent cell motility"/>
    <property type="evidence" value="ECO:0007669"/>
    <property type="project" value="InterPro"/>
</dbReference>
<dbReference type="eggNOG" id="COG1815">
    <property type="taxonomic scope" value="Bacteria"/>
</dbReference>
<evidence type="ECO:0000256" key="6">
    <source>
        <dbReference type="ARBA" id="ARBA00026072"/>
    </source>
</evidence>
<dbReference type="Proteomes" id="UP000001929">
    <property type="component" value="Chromosome"/>
</dbReference>
<dbReference type="PhylomeDB" id="Q2RQH2"/>
<dbReference type="InterPro" id="IPR006300">
    <property type="entry name" value="FlgB"/>
</dbReference>
<keyword evidence="9" id="KW-0282">Flagellum</keyword>
<dbReference type="EnsemblBacteria" id="ABC23623">
    <property type="protein sequence ID" value="ABC23623"/>
    <property type="gene ID" value="Rru_A2826"/>
</dbReference>
<dbReference type="InterPro" id="IPR019776">
    <property type="entry name" value="Flagellar_basal_body_rod_CS"/>
</dbReference>
<keyword evidence="10" id="KW-1185">Reference proteome</keyword>
<keyword evidence="4 7" id="KW-0975">Bacterial flagellum</keyword>
<keyword evidence="9" id="KW-0969">Cilium</keyword>
<evidence type="ECO:0000259" key="8">
    <source>
        <dbReference type="Pfam" id="PF00460"/>
    </source>
</evidence>
<comment type="function">
    <text evidence="5 7">Structural component of flagellum, the bacterial motility apparatus. Part of the rod structure of flagellar basal body.</text>
</comment>
<dbReference type="PATRIC" id="fig|269796.9.peg.2932"/>
<feature type="domain" description="Flagellar basal body rod protein N-terminal" evidence="8">
    <location>
        <begin position="37"/>
        <end position="56"/>
    </location>
</feature>
<evidence type="ECO:0000313" key="9">
    <source>
        <dbReference type="EMBL" id="ABC23623.1"/>
    </source>
</evidence>
<dbReference type="HOGENOM" id="CLU_125463_2_1_5"/>
<reference evidence="9 10" key="1">
    <citation type="journal article" date="2011" name="Stand. Genomic Sci.">
        <title>Complete genome sequence of Rhodospirillum rubrum type strain (S1).</title>
        <authorList>
            <person name="Munk A.C."/>
            <person name="Copeland A."/>
            <person name="Lucas S."/>
            <person name="Lapidus A."/>
            <person name="Del Rio T.G."/>
            <person name="Barry K."/>
            <person name="Detter J.C."/>
            <person name="Hammon N."/>
            <person name="Israni S."/>
            <person name="Pitluck S."/>
            <person name="Brettin T."/>
            <person name="Bruce D."/>
            <person name="Han C."/>
            <person name="Tapia R."/>
            <person name="Gilna P."/>
            <person name="Schmutz J."/>
            <person name="Larimer F."/>
            <person name="Land M."/>
            <person name="Kyrpides N.C."/>
            <person name="Mavromatis K."/>
            <person name="Richardson P."/>
            <person name="Rohde M."/>
            <person name="Goker M."/>
            <person name="Klenk H.P."/>
            <person name="Zhang Y."/>
            <person name="Roberts G.P."/>
            <person name="Reslewic S."/>
            <person name="Schwartz D.C."/>
        </authorList>
    </citation>
    <scope>NUCLEOTIDE SEQUENCE [LARGE SCALE GENOMIC DNA]</scope>
    <source>
        <strain evidence="10">ATCC 11170 / ATH 1.1.1 / DSM 467 / LMG 4362 / NCIMB 8255 / S1</strain>
    </source>
</reference>
<dbReference type="PROSITE" id="PS00588">
    <property type="entry name" value="FLAGELLA_BB_ROD"/>
    <property type="match status" value="1"/>
</dbReference>
<dbReference type="GO" id="GO:0030694">
    <property type="term" value="C:bacterial-type flagellum basal body, rod"/>
    <property type="evidence" value="ECO:0007669"/>
    <property type="project" value="InterPro"/>
</dbReference>
<evidence type="ECO:0000313" key="10">
    <source>
        <dbReference type="Proteomes" id="UP000001929"/>
    </source>
</evidence>
<proteinExistence type="inferred from homology"/>
<dbReference type="NCBIfam" id="TIGR01396">
    <property type="entry name" value="FlgB"/>
    <property type="match status" value="1"/>
</dbReference>
<sequence length="152" mass="16943">MARLGPGGWNPRSGRIAMDISKLAIFKMAKMRLDWSAQRQKVLSENIANADTPNYRSHDLKSLNFKNLAMSEASKVAMVRTDAGHLAPGIPEPGPYREVTERFPYESAADGNEVVLEEQMSALSDTKNQYNLSIELVKKHLNMIKIATRAGR</sequence>
<dbReference type="KEGG" id="rru:Rru_A2826"/>
<evidence type="ECO:0000256" key="5">
    <source>
        <dbReference type="ARBA" id="ARBA00024934"/>
    </source>
</evidence>
<evidence type="ECO:0000256" key="7">
    <source>
        <dbReference type="PIRNR" id="PIRNR002889"/>
    </source>
</evidence>
<accession>Q2RQH2</accession>
<comment type="subunit">
    <text evidence="6">The basal body constitutes a major portion of the flagellar organelle and consists of a number of rings mounted on a central rod. In Gram-negative bacteria, at least four rings, L, P, S and M are present, whereas Gram-positive bacteria lack the L and P rings. The rod consists of about 26 subunits of FlgG in the distal portion, and FlgB, FlgC and FlgF build up the proximal portion of the rod with about 6 subunits each. Rod assembly occurs by export via the flagellum-specific pathway of its constituent proteins and by their incorporation into the rod structure in the probable order of FlgB, FlgC, FlgF and FlgG. Another protein, FliE, also assembles onto the stable rod structure.</text>
</comment>
<dbReference type="Pfam" id="PF00460">
    <property type="entry name" value="Flg_bb_rod"/>
    <property type="match status" value="1"/>
</dbReference>
<name>Q2RQH2_RHORT</name>
<protein>
    <recommendedName>
        <fullName evidence="3 7">Flagellar basal body rod protein FlgB</fullName>
    </recommendedName>
</protein>
<evidence type="ECO:0000256" key="3">
    <source>
        <dbReference type="ARBA" id="ARBA00014376"/>
    </source>
</evidence>
<dbReference type="PIRSF" id="PIRSF002889">
    <property type="entry name" value="Rod_FlgB"/>
    <property type="match status" value="1"/>
</dbReference>
<evidence type="ECO:0000256" key="1">
    <source>
        <dbReference type="ARBA" id="ARBA00004117"/>
    </source>
</evidence>
<evidence type="ECO:0000256" key="4">
    <source>
        <dbReference type="ARBA" id="ARBA00023143"/>
    </source>
</evidence>
<gene>
    <name evidence="9" type="ordered locus">Rru_A2826</name>
</gene>
<dbReference type="InterPro" id="IPR001444">
    <property type="entry name" value="Flag_bb_rod_N"/>
</dbReference>
<dbReference type="STRING" id="269796.Rru_A2826"/>
<dbReference type="AlphaFoldDB" id="Q2RQH2"/>
<organism evidence="9 10">
    <name type="scientific">Rhodospirillum rubrum (strain ATCC 11170 / ATH 1.1.1 / DSM 467 / LMG 4362 / NCIMB 8255 / S1)</name>
    <dbReference type="NCBI Taxonomy" id="269796"/>
    <lineage>
        <taxon>Bacteria</taxon>
        <taxon>Pseudomonadati</taxon>
        <taxon>Pseudomonadota</taxon>
        <taxon>Alphaproteobacteria</taxon>
        <taxon>Rhodospirillales</taxon>
        <taxon>Rhodospirillaceae</taxon>
        <taxon>Rhodospirillum</taxon>
    </lineage>
</organism>